<accession>A0AAD0J7Y2</accession>
<dbReference type="AlphaFoldDB" id="A0AAD0J7Y2"/>
<evidence type="ECO:0000313" key="2">
    <source>
        <dbReference type="Proteomes" id="UP000244809"/>
    </source>
</evidence>
<sequence length="72" mass="7483">MVRILYAGYLAFALYFLYPLVHDTLTFSTDCVRSALPMGAPGLSTNAASSADGHANRCVPGPHVGIATGRGA</sequence>
<dbReference type="EMBL" id="CP021069">
    <property type="protein sequence ID" value="AWG33376.1"/>
    <property type="molecule type" value="Genomic_DNA"/>
</dbReference>
<dbReference type="RefSeq" id="WP_050766416.1">
    <property type="nucleotide sequence ID" value="NZ_CADEUB010000011.1"/>
</dbReference>
<proteinExistence type="predicted"/>
<dbReference type="Proteomes" id="UP000244809">
    <property type="component" value="Chromosome 3"/>
</dbReference>
<gene>
    <name evidence="1" type="ORF">B9Z07_32685</name>
</gene>
<evidence type="ECO:0000313" key="1">
    <source>
        <dbReference type="EMBL" id="AWG33376.1"/>
    </source>
</evidence>
<protein>
    <submittedName>
        <fullName evidence="1">Uncharacterized protein</fullName>
    </submittedName>
</protein>
<reference evidence="1 2" key="1">
    <citation type="submission" date="2017-04" db="EMBL/GenBank/DDBJ databases">
        <title>Complete genome sequence of Burkholderia cenocepacia PC184 Midwest clone.</title>
        <authorList>
            <person name="Mulks M.H."/>
            <person name="Cooper V.S."/>
        </authorList>
    </citation>
    <scope>NUCLEOTIDE SEQUENCE [LARGE SCALE GENOMIC DNA]</scope>
    <source>
        <strain evidence="1 2">PC184 Mulks</strain>
    </source>
</reference>
<name>A0AAD0J7Y2_9BURK</name>
<organism evidence="1 2">
    <name type="scientific">Burkholderia cenocepacia</name>
    <dbReference type="NCBI Taxonomy" id="95486"/>
    <lineage>
        <taxon>Bacteria</taxon>
        <taxon>Pseudomonadati</taxon>
        <taxon>Pseudomonadota</taxon>
        <taxon>Betaproteobacteria</taxon>
        <taxon>Burkholderiales</taxon>
        <taxon>Burkholderiaceae</taxon>
        <taxon>Burkholderia</taxon>
        <taxon>Burkholderia cepacia complex</taxon>
    </lineage>
</organism>